<protein>
    <submittedName>
        <fullName evidence="2">Uncharacterized protein</fullName>
    </submittedName>
</protein>
<dbReference type="EMBL" id="CP090894">
    <property type="protein sequence ID" value="ULT92929.1"/>
    <property type="molecule type" value="Genomic_DNA"/>
</dbReference>
<keyword evidence="1" id="KW-0732">Signal</keyword>
<name>A0AAE9D3C6_CAEBR</name>
<organism evidence="2 3">
    <name type="scientific">Caenorhabditis briggsae</name>
    <dbReference type="NCBI Taxonomy" id="6238"/>
    <lineage>
        <taxon>Eukaryota</taxon>
        <taxon>Metazoa</taxon>
        <taxon>Ecdysozoa</taxon>
        <taxon>Nematoda</taxon>
        <taxon>Chromadorea</taxon>
        <taxon>Rhabditida</taxon>
        <taxon>Rhabditina</taxon>
        <taxon>Rhabditomorpha</taxon>
        <taxon>Rhabditoidea</taxon>
        <taxon>Rhabditidae</taxon>
        <taxon>Peloderinae</taxon>
        <taxon>Caenorhabditis</taxon>
    </lineage>
</organism>
<feature type="chain" id="PRO_5042274899" evidence="1">
    <location>
        <begin position="20"/>
        <end position="200"/>
    </location>
</feature>
<evidence type="ECO:0000256" key="1">
    <source>
        <dbReference type="SAM" id="SignalP"/>
    </source>
</evidence>
<dbReference type="AlphaFoldDB" id="A0AAE9D3C6"/>
<feature type="signal peptide" evidence="1">
    <location>
        <begin position="1"/>
        <end position="19"/>
    </location>
</feature>
<gene>
    <name evidence="2" type="ORF">L3Y34_002839</name>
</gene>
<reference evidence="2 3" key="1">
    <citation type="submission" date="2022-05" db="EMBL/GenBank/DDBJ databases">
        <title>Chromosome-level reference genomes for two strains of Caenorhabditis briggsae: an improved platform for comparative genomics.</title>
        <authorList>
            <person name="Stevens L."/>
            <person name="Andersen E.C."/>
        </authorList>
    </citation>
    <scope>NUCLEOTIDE SEQUENCE [LARGE SCALE GENOMIC DNA]</scope>
    <source>
        <strain evidence="2">QX1410_ONT</strain>
        <tissue evidence="2">Whole-organism</tissue>
    </source>
</reference>
<dbReference type="RefSeq" id="XP_002632410.2">
    <property type="nucleotide sequence ID" value="XM_002632364.2"/>
</dbReference>
<evidence type="ECO:0000313" key="3">
    <source>
        <dbReference type="Proteomes" id="UP000827892"/>
    </source>
</evidence>
<dbReference type="Proteomes" id="UP000827892">
    <property type="component" value="Chromosome IV"/>
</dbReference>
<evidence type="ECO:0000313" key="2">
    <source>
        <dbReference type="EMBL" id="ULT92929.1"/>
    </source>
</evidence>
<proteinExistence type="predicted"/>
<dbReference type="PANTHER" id="PTHR37427">
    <property type="entry name" value="PROTEIN CBG20963-RELATED"/>
    <property type="match status" value="1"/>
</dbReference>
<sequence length="200" mass="22582">MCTFHILPAILLFVVLVSGQEEMMDGEKCNDVILYDIIKRASKTTSDPAEIRKTSMDTMQRVFPLARRTIMRLLFICFLHLLISITDSCKFNVQVRSETDRDVWGQFTFHNKTESEVFQFTKYGQTKNLTITGALCNLAPTVLKSWETFPKKGVKPVGQTSAHLEGIGGTMYYKIFPKDGPAAVRAQGMLCSWGQCRLGK</sequence>
<accession>A0AAE9D3C6</accession>
<dbReference type="PANTHER" id="PTHR37427:SF1">
    <property type="entry name" value="LIPOCALIN-LIKE DOMAIN-CONTAINING PROTEIN"/>
    <property type="match status" value="1"/>
</dbReference>
<dbReference type="KEGG" id="cbr:CBG_00435"/>